<dbReference type="InterPro" id="IPR001736">
    <property type="entry name" value="PLipase_D/transphosphatidylase"/>
</dbReference>
<organismHost>
    <name type="scientific">Sus scrofa</name>
    <name type="common">Pig</name>
    <dbReference type="NCBI Taxonomy" id="9823"/>
</organismHost>
<evidence type="ECO:0000256" key="7">
    <source>
        <dbReference type="ARBA" id="ARBA00037826"/>
    </source>
</evidence>
<comment type="subcellular location">
    <subcellularLocation>
        <location evidence="6">Host endoplasmic reticulum membrane</location>
        <topology evidence="6">Lipid-anchor</topology>
        <orientation evidence="6">Cytoplasmic side</orientation>
    </subcellularLocation>
    <subcellularLocation>
        <location evidence="7">Virion membrane</location>
        <topology evidence="7">Lipid-anchor</topology>
    </subcellularLocation>
</comment>
<evidence type="ECO:0000256" key="5">
    <source>
        <dbReference type="ARBA" id="ARBA00023288"/>
    </source>
</evidence>
<dbReference type="InterPro" id="IPR032803">
    <property type="entry name" value="PLDc_3"/>
</dbReference>
<keyword evidence="5" id="KW-0449">Lipoprotein</keyword>
<evidence type="ECO:0000256" key="3">
    <source>
        <dbReference type="ARBA" id="ARBA00023136"/>
    </source>
</evidence>
<keyword evidence="3" id="KW-0472">Membrane</keyword>
<keyword evidence="2" id="KW-0946">Virion</keyword>
<reference evidence="9" key="1">
    <citation type="journal article" date="2021" name="Arch. Virol.">
        <title>First complete genome characterization of swinepox virus directly from a clinical sample indicates divergence of a Eurasian-lineage virus.</title>
        <authorList>
            <person name="Aasdev A."/>
            <person name="Mishra A."/>
            <person name="Bora D.P."/>
            <person name="Kurkure N.V."/>
            <person name="Barman N.N."/>
            <person name="Raut A.A."/>
        </authorList>
    </citation>
    <scope>NUCLEOTIDE SEQUENCE</scope>
    <source>
        <strain evidence="9">SwPV/India-Assam/16</strain>
    </source>
</reference>
<evidence type="ECO:0000256" key="1">
    <source>
        <dbReference type="ARBA" id="ARBA00022870"/>
    </source>
</evidence>
<keyword evidence="4" id="KW-1038">Host endoplasmic reticulum</keyword>
<dbReference type="EMBL" id="MW036632">
    <property type="protein sequence ID" value="QQG31515.1"/>
    <property type="molecule type" value="Genomic_DNA"/>
</dbReference>
<dbReference type="PROSITE" id="PS50035">
    <property type="entry name" value="PLD"/>
    <property type="match status" value="1"/>
</dbReference>
<dbReference type="Pfam" id="PF13918">
    <property type="entry name" value="PLDc_3"/>
    <property type="match status" value="1"/>
</dbReference>
<keyword evidence="1" id="KW-1043">Host membrane</keyword>
<dbReference type="Proteomes" id="UP000671927">
    <property type="component" value="Segment"/>
</dbReference>
<dbReference type="GO" id="GO:0055036">
    <property type="term" value="C:virion membrane"/>
    <property type="evidence" value="ECO:0007669"/>
    <property type="project" value="UniProtKB-SubCell"/>
</dbReference>
<dbReference type="GO" id="GO:0019031">
    <property type="term" value="C:viral envelope"/>
    <property type="evidence" value="ECO:0007669"/>
    <property type="project" value="UniProtKB-KW"/>
</dbReference>
<dbReference type="SMART" id="SM00155">
    <property type="entry name" value="PLDc"/>
    <property type="match status" value="2"/>
</dbReference>
<organism evidence="9">
    <name type="scientific">Swinepox virus</name>
    <name type="common">SWPV</name>
    <dbReference type="NCBI Taxonomy" id="10276"/>
    <lineage>
        <taxon>Viruses</taxon>
        <taxon>Varidnaviria</taxon>
        <taxon>Bamfordvirae</taxon>
        <taxon>Nucleocytoviricota</taxon>
        <taxon>Pokkesviricetes</taxon>
        <taxon>Chitovirales</taxon>
        <taxon>Poxviridae</taxon>
        <taxon>Chordopoxvirinae</taxon>
        <taxon>Suipoxvirus</taxon>
        <taxon>Suipoxvirus swinepox</taxon>
    </lineage>
</organism>
<feature type="domain" description="PLD phosphodiesterase" evidence="8">
    <location>
        <begin position="306"/>
        <end position="333"/>
    </location>
</feature>
<evidence type="ECO:0000259" key="8">
    <source>
        <dbReference type="PROSITE" id="PS50035"/>
    </source>
</evidence>
<evidence type="ECO:0000313" key="9">
    <source>
        <dbReference type="EMBL" id="QQG31515.1"/>
    </source>
</evidence>
<proteinExistence type="predicted"/>
<sequence>MWWYFFSKSLPGAGCKIVETLPKSLGIKTQHMNTYECFCDIITNAKKFINIASFCCNLRTSEHGRIIMNMLKDAALTGVKVTILVDYQSGHRDEEELKANNIDYIKVKIGKTDEPGVLLGSFWISDYTSCYIGNASLTGGSISNIKTLGIYSTYKPLATDLQRRFDTFRSFGNHSILNTLYMACCLPVSTQYHINNPIGGVFLSDSPDKLLGYSRTLDADVVLSKLNGATKSIDLELLSLVPIIREDNKTTYWPNIYNAIICASINRGVKVRLLIGSWNKNDTYVMSSVKSLQTMCSNNDFSVKIFHDKNNTKLMIIDGEFAHITPANFDGTHYLHHAFVSFNTINEELVRAFMDIFERDWKNNSNTPITN</sequence>
<dbReference type="CDD" id="cd09107">
    <property type="entry name" value="PLDc_vPLD3_4_5_like_2"/>
    <property type="match status" value="1"/>
</dbReference>
<keyword evidence="2" id="KW-0261">Viral envelope protein</keyword>
<dbReference type="GO" id="GO:0003824">
    <property type="term" value="F:catalytic activity"/>
    <property type="evidence" value="ECO:0007669"/>
    <property type="project" value="InterPro"/>
</dbReference>
<dbReference type="PANTHER" id="PTHR10185:SF17">
    <property type="entry name" value="GM01519P-RELATED"/>
    <property type="match status" value="1"/>
</dbReference>
<dbReference type="SUPFAM" id="SSF56024">
    <property type="entry name" value="Phospholipase D/nuclease"/>
    <property type="match status" value="2"/>
</dbReference>
<dbReference type="Gene3D" id="3.30.870.10">
    <property type="entry name" value="Endonuclease Chain A"/>
    <property type="match status" value="2"/>
</dbReference>
<dbReference type="InterPro" id="IPR050874">
    <property type="entry name" value="Diverse_PLD-related"/>
</dbReference>
<name>A0A881SXY9_SWPV</name>
<accession>A0A881SXY9</accession>
<dbReference type="PANTHER" id="PTHR10185">
    <property type="entry name" value="PHOSPHOLIPASE D - RELATED"/>
    <property type="match status" value="1"/>
</dbReference>
<evidence type="ECO:0000256" key="6">
    <source>
        <dbReference type="ARBA" id="ARBA00037799"/>
    </source>
</evidence>
<evidence type="ECO:0000256" key="2">
    <source>
        <dbReference type="ARBA" id="ARBA00022879"/>
    </source>
</evidence>
<dbReference type="GO" id="GO:0044167">
    <property type="term" value="C:host cell endoplasmic reticulum membrane"/>
    <property type="evidence" value="ECO:0007669"/>
    <property type="project" value="UniProtKB-SubCell"/>
</dbReference>
<evidence type="ECO:0000256" key="4">
    <source>
        <dbReference type="ARBA" id="ARBA00023184"/>
    </source>
</evidence>
<gene>
    <name evidence="9" type="primary">SwPV024</name>
</gene>
<protein>
    <submittedName>
        <fullName evidence="9">Palmytilated EEV membrane glycoprotein</fullName>
    </submittedName>
</protein>